<dbReference type="CDD" id="cd00616">
    <property type="entry name" value="AHBA_syn"/>
    <property type="match status" value="1"/>
</dbReference>
<dbReference type="EMBL" id="FQVM01000005">
    <property type="protein sequence ID" value="SHE57149.1"/>
    <property type="molecule type" value="Genomic_DNA"/>
</dbReference>
<dbReference type="Proteomes" id="UP000184035">
    <property type="component" value="Unassembled WGS sequence"/>
</dbReference>
<comment type="similarity">
    <text evidence="3">Belongs to the DegT/DnrJ/EryC1 family.</text>
</comment>
<dbReference type="Gene3D" id="3.90.1150.10">
    <property type="entry name" value="Aspartate Aminotransferase, domain 1"/>
    <property type="match status" value="1"/>
</dbReference>
<proteinExistence type="inferred from homology"/>
<protein>
    <submittedName>
        <fullName evidence="4">UDP-4-amino-4,6-dideoxy-N-acetyl-beta-L-altrosamine transaminase</fullName>
    </submittedName>
</protein>
<evidence type="ECO:0000313" key="4">
    <source>
        <dbReference type="EMBL" id="SHE57149.1"/>
    </source>
</evidence>
<dbReference type="InterPro" id="IPR015421">
    <property type="entry name" value="PyrdxlP-dep_Trfase_major"/>
</dbReference>
<organism evidence="4 5">
    <name type="scientific">Clostridium fallax</name>
    <dbReference type="NCBI Taxonomy" id="1533"/>
    <lineage>
        <taxon>Bacteria</taxon>
        <taxon>Bacillati</taxon>
        <taxon>Bacillota</taxon>
        <taxon>Clostridia</taxon>
        <taxon>Eubacteriales</taxon>
        <taxon>Clostridiaceae</taxon>
        <taxon>Clostridium</taxon>
    </lineage>
</organism>
<sequence>MCNKFIPYGRQNIENDDIEEVIKALKSDFLTTGPYVKDFEEAIAKYVGCKYAVTFSNGTAALHGACFAAGIKEGDEVLVTPMTFAASSNCILYMGAKPVFVDVDPITGNIDVNKIEEKITSRTKAIIPVDYTGHPVDIDKIMDIAEKYNLIVIEDAAHALGSKYKGIKVGNKAHMTEFSLHPVKPITTAEGGIITTNDDKLYKKLLLFRSHGITRDESLMIKNEGPWYYEQLELGYNYRLPDLNCALGLSQLKKLDRFIERRRKIVERYNEAFKNIDSFEIPFEESYSTSGYHIYVIKLNLDKITYSRLEVFNKLREEGLGVNVHYIPVYYHPYYKKIGYNKGLCEEAEKFYERIITLPLYPAMSDDDLNFVIEKIKKVSNLILKS</sequence>
<dbReference type="InterPro" id="IPR000653">
    <property type="entry name" value="DegT/StrS_aminotransferase"/>
</dbReference>
<evidence type="ECO:0000256" key="3">
    <source>
        <dbReference type="RuleBase" id="RU004508"/>
    </source>
</evidence>
<dbReference type="PANTHER" id="PTHR30244">
    <property type="entry name" value="TRANSAMINASE"/>
    <property type="match status" value="1"/>
</dbReference>
<feature type="modified residue" description="N6-(pyridoxal phosphate)lysine" evidence="2">
    <location>
        <position position="184"/>
    </location>
</feature>
<dbReference type="GO" id="GO:0008483">
    <property type="term" value="F:transaminase activity"/>
    <property type="evidence" value="ECO:0007669"/>
    <property type="project" value="TreeGrafter"/>
</dbReference>
<dbReference type="NCBIfam" id="TIGR03588">
    <property type="entry name" value="PseC"/>
    <property type="match status" value="1"/>
</dbReference>
<keyword evidence="5" id="KW-1185">Reference proteome</keyword>
<dbReference type="PANTHER" id="PTHR30244:SF34">
    <property type="entry name" value="DTDP-4-AMINO-4,6-DIDEOXYGALACTOSE TRANSAMINASE"/>
    <property type="match status" value="1"/>
</dbReference>
<dbReference type="AlphaFoldDB" id="A0A1M4UKC7"/>
<dbReference type="InterPro" id="IPR015422">
    <property type="entry name" value="PyrdxlP-dep_Trfase_small"/>
</dbReference>
<dbReference type="GO" id="GO:0030170">
    <property type="term" value="F:pyridoxal phosphate binding"/>
    <property type="evidence" value="ECO:0007669"/>
    <property type="project" value="TreeGrafter"/>
</dbReference>
<gene>
    <name evidence="4" type="ORF">SAMN05443638_10568</name>
</gene>
<dbReference type="InterPro" id="IPR020026">
    <property type="entry name" value="PseC"/>
</dbReference>
<reference evidence="4 5" key="1">
    <citation type="submission" date="2016-11" db="EMBL/GenBank/DDBJ databases">
        <authorList>
            <person name="Jaros S."/>
            <person name="Januszkiewicz K."/>
            <person name="Wedrychowicz H."/>
        </authorList>
    </citation>
    <scope>NUCLEOTIDE SEQUENCE [LARGE SCALE GENOMIC DNA]</scope>
    <source>
        <strain evidence="4 5">DSM 2631</strain>
    </source>
</reference>
<evidence type="ECO:0000256" key="1">
    <source>
        <dbReference type="PIRSR" id="PIRSR000390-1"/>
    </source>
</evidence>
<dbReference type="STRING" id="1533.SAMN05443638_10568"/>
<evidence type="ECO:0000256" key="2">
    <source>
        <dbReference type="PIRSR" id="PIRSR000390-2"/>
    </source>
</evidence>
<dbReference type="Gene3D" id="3.40.640.10">
    <property type="entry name" value="Type I PLP-dependent aspartate aminotransferase-like (Major domain)"/>
    <property type="match status" value="1"/>
</dbReference>
<name>A0A1M4UKC7_9CLOT</name>
<dbReference type="RefSeq" id="WP_242977327.1">
    <property type="nucleotide sequence ID" value="NZ_FQVM01000005.1"/>
</dbReference>
<dbReference type="InterPro" id="IPR015424">
    <property type="entry name" value="PyrdxlP-dep_Trfase"/>
</dbReference>
<dbReference type="Pfam" id="PF01041">
    <property type="entry name" value="DegT_DnrJ_EryC1"/>
    <property type="match status" value="1"/>
</dbReference>
<keyword evidence="2 3" id="KW-0663">Pyridoxal phosphate</keyword>
<dbReference type="PIRSF" id="PIRSF000390">
    <property type="entry name" value="PLP_StrS"/>
    <property type="match status" value="1"/>
</dbReference>
<accession>A0A1M4UKC7</accession>
<dbReference type="SUPFAM" id="SSF53383">
    <property type="entry name" value="PLP-dependent transferases"/>
    <property type="match status" value="1"/>
</dbReference>
<evidence type="ECO:0000313" key="5">
    <source>
        <dbReference type="Proteomes" id="UP000184035"/>
    </source>
</evidence>
<dbReference type="GO" id="GO:0000271">
    <property type="term" value="P:polysaccharide biosynthetic process"/>
    <property type="evidence" value="ECO:0007669"/>
    <property type="project" value="TreeGrafter"/>
</dbReference>
<feature type="active site" description="Proton acceptor" evidence="1">
    <location>
        <position position="184"/>
    </location>
</feature>